<proteinExistence type="predicted"/>
<gene>
    <name evidence="1" type="ordered locus">Clole_1909</name>
</gene>
<dbReference type="GO" id="GO:0005829">
    <property type="term" value="C:cytosol"/>
    <property type="evidence" value="ECO:0007669"/>
    <property type="project" value="TreeGrafter"/>
</dbReference>
<sequence length="219" mass="24494">MYRLAIFDLDGTLLNSIGDLMSACNVALAHFNYPLHEEKDYKQFVGNGIYKLVERALPIEDRGEECVKEVKAVFDAYYKEHSLDQTRPYEGIIELLTALKAEGIPCCVLTNKVQAYAKELVKHFFGDLVEEVIGQREGIPTKPNPIGVIQLLESYKVAPSECIYVGDSNVDIKTAENAGVDAIGVLWGFRDEKELKEAGATYLAKDTHMLKTQILGEYK</sequence>
<dbReference type="AlphaFoldDB" id="F2JP15"/>
<dbReference type="NCBIfam" id="TIGR01509">
    <property type="entry name" value="HAD-SF-IA-v3"/>
    <property type="match status" value="1"/>
</dbReference>
<dbReference type="SFLD" id="SFLDS00003">
    <property type="entry name" value="Haloacid_Dehalogenase"/>
    <property type="match status" value="1"/>
</dbReference>
<dbReference type="PANTHER" id="PTHR43434">
    <property type="entry name" value="PHOSPHOGLYCOLATE PHOSPHATASE"/>
    <property type="match status" value="1"/>
</dbReference>
<name>F2JP15_CELLD</name>
<keyword evidence="1" id="KW-0378">Hydrolase</keyword>
<dbReference type="SFLD" id="SFLDG01135">
    <property type="entry name" value="C1.5.6:_HAD__Beta-PGM__Phospha"/>
    <property type="match status" value="1"/>
</dbReference>
<protein>
    <submittedName>
        <fullName evidence="1">HAD-superfamily hydrolase, subfamily IA, variant 3</fullName>
        <ecNumber evidence="1">3.1.3.18</ecNumber>
    </submittedName>
</protein>
<dbReference type="InterPro" id="IPR036412">
    <property type="entry name" value="HAD-like_sf"/>
</dbReference>
<dbReference type="FunFam" id="3.40.50.1000:FF:000022">
    <property type="entry name" value="Phosphoglycolate phosphatase"/>
    <property type="match status" value="1"/>
</dbReference>
<dbReference type="GO" id="GO:0006281">
    <property type="term" value="P:DNA repair"/>
    <property type="evidence" value="ECO:0007669"/>
    <property type="project" value="TreeGrafter"/>
</dbReference>
<dbReference type="Gene3D" id="1.10.150.240">
    <property type="entry name" value="Putative phosphatase, domain 2"/>
    <property type="match status" value="1"/>
</dbReference>
<dbReference type="Gene3D" id="3.40.50.1000">
    <property type="entry name" value="HAD superfamily/HAD-like"/>
    <property type="match status" value="1"/>
</dbReference>
<evidence type="ECO:0000313" key="1">
    <source>
        <dbReference type="EMBL" id="ADZ83629.1"/>
    </source>
</evidence>
<keyword evidence="2" id="KW-1185">Reference proteome</keyword>
<dbReference type="NCBIfam" id="TIGR01549">
    <property type="entry name" value="HAD-SF-IA-v1"/>
    <property type="match status" value="1"/>
</dbReference>
<dbReference type="Pfam" id="PF13419">
    <property type="entry name" value="HAD_2"/>
    <property type="match status" value="1"/>
</dbReference>
<dbReference type="EC" id="3.1.3.18" evidence="1"/>
<evidence type="ECO:0000313" key="2">
    <source>
        <dbReference type="Proteomes" id="UP000008467"/>
    </source>
</evidence>
<dbReference type="PRINTS" id="PR00413">
    <property type="entry name" value="HADHALOGNASE"/>
</dbReference>
<dbReference type="InterPro" id="IPR041492">
    <property type="entry name" value="HAD_2"/>
</dbReference>
<dbReference type="InterPro" id="IPR050155">
    <property type="entry name" value="HAD-like_hydrolase_sf"/>
</dbReference>
<dbReference type="SFLD" id="SFLDG01129">
    <property type="entry name" value="C1.5:_HAD__Beta-PGM__Phosphata"/>
    <property type="match status" value="1"/>
</dbReference>
<accession>F2JP15</accession>
<dbReference type="KEGG" id="cle:Clole_1909"/>
<organism evidence="1 2">
    <name type="scientific">Cellulosilyticum lentocellum (strain ATCC 49066 / DSM 5427 / NCIMB 11756 / RHM5)</name>
    <name type="common">Clostridium lentocellum</name>
    <dbReference type="NCBI Taxonomy" id="642492"/>
    <lineage>
        <taxon>Bacteria</taxon>
        <taxon>Bacillati</taxon>
        <taxon>Bacillota</taxon>
        <taxon>Clostridia</taxon>
        <taxon>Lachnospirales</taxon>
        <taxon>Cellulosilyticaceae</taxon>
        <taxon>Cellulosilyticum</taxon>
    </lineage>
</organism>
<dbReference type="EMBL" id="CP002582">
    <property type="protein sequence ID" value="ADZ83629.1"/>
    <property type="molecule type" value="Genomic_DNA"/>
</dbReference>
<dbReference type="PROSITE" id="PS01228">
    <property type="entry name" value="COF_1"/>
    <property type="match status" value="1"/>
</dbReference>
<reference evidence="1 2" key="1">
    <citation type="journal article" date="2011" name="J. Bacteriol.">
        <title>Complete genome sequence of the cellulose-degrading bacterium Cellulosilyticum lentocellum.</title>
        <authorList>
            <consortium name="US DOE Joint Genome Institute"/>
            <person name="Miller D.A."/>
            <person name="Suen G."/>
            <person name="Bruce D."/>
            <person name="Copeland A."/>
            <person name="Cheng J.F."/>
            <person name="Detter C."/>
            <person name="Goodwin L.A."/>
            <person name="Han C.S."/>
            <person name="Hauser L.J."/>
            <person name="Land M.L."/>
            <person name="Lapidus A."/>
            <person name="Lucas S."/>
            <person name="Meincke L."/>
            <person name="Pitluck S."/>
            <person name="Tapia R."/>
            <person name="Teshima H."/>
            <person name="Woyke T."/>
            <person name="Fox B.G."/>
            <person name="Angert E.R."/>
            <person name="Currie C.R."/>
        </authorList>
    </citation>
    <scope>NUCLEOTIDE SEQUENCE [LARGE SCALE GENOMIC DNA]</scope>
    <source>
        <strain evidence="2">ATCC 49066 / DSM 5427 / NCIMB 11756 / RHM5</strain>
    </source>
</reference>
<dbReference type="InterPro" id="IPR023214">
    <property type="entry name" value="HAD_sf"/>
</dbReference>
<dbReference type="InterPro" id="IPR023198">
    <property type="entry name" value="PGP-like_dom2"/>
</dbReference>
<dbReference type="PANTHER" id="PTHR43434:SF1">
    <property type="entry name" value="PHOSPHOGLYCOLATE PHOSPHATASE"/>
    <property type="match status" value="1"/>
</dbReference>
<dbReference type="SUPFAM" id="SSF56784">
    <property type="entry name" value="HAD-like"/>
    <property type="match status" value="1"/>
</dbReference>
<dbReference type="InterPro" id="IPR006439">
    <property type="entry name" value="HAD-SF_hydro_IA"/>
</dbReference>
<dbReference type="Proteomes" id="UP000008467">
    <property type="component" value="Chromosome"/>
</dbReference>
<dbReference type="STRING" id="642492.Clole_1909"/>
<dbReference type="eggNOG" id="COG0546">
    <property type="taxonomic scope" value="Bacteria"/>
</dbReference>
<dbReference type="RefSeq" id="WP_013656924.1">
    <property type="nucleotide sequence ID" value="NC_015275.1"/>
</dbReference>
<dbReference type="HOGENOM" id="CLU_045011_19_1_9"/>
<dbReference type="GO" id="GO:0008967">
    <property type="term" value="F:phosphoglycolate phosphatase activity"/>
    <property type="evidence" value="ECO:0007669"/>
    <property type="project" value="UniProtKB-EC"/>
</dbReference>